<evidence type="ECO:0008006" key="4">
    <source>
        <dbReference type="Google" id="ProtNLM"/>
    </source>
</evidence>
<accession>A0A7X4KN54</accession>
<evidence type="ECO:0000313" key="2">
    <source>
        <dbReference type="EMBL" id="MYN08545.1"/>
    </source>
</evidence>
<proteinExistence type="predicted"/>
<protein>
    <recommendedName>
        <fullName evidence="4">Gel scht</fullName>
    </recommendedName>
</protein>
<comment type="caution">
    <text evidence="2">The sequence shown here is derived from an EMBL/GenBank/DDBJ whole genome shotgun (WGS) entry which is preliminary data.</text>
</comment>
<feature type="signal peptide" evidence="1">
    <location>
        <begin position="1"/>
        <end position="22"/>
    </location>
</feature>
<keyword evidence="1" id="KW-0732">Signal</keyword>
<dbReference type="Proteomes" id="UP000450676">
    <property type="component" value="Unassembled WGS sequence"/>
</dbReference>
<organism evidence="2 3">
    <name type="scientific">Pseudoduganella aquatica</name>
    <dbReference type="NCBI Taxonomy" id="2660641"/>
    <lineage>
        <taxon>Bacteria</taxon>
        <taxon>Pseudomonadati</taxon>
        <taxon>Pseudomonadota</taxon>
        <taxon>Betaproteobacteria</taxon>
        <taxon>Burkholderiales</taxon>
        <taxon>Oxalobacteraceae</taxon>
        <taxon>Telluria group</taxon>
        <taxon>Pseudoduganella</taxon>
    </lineage>
</organism>
<name>A0A7X4KN54_9BURK</name>
<evidence type="ECO:0000256" key="1">
    <source>
        <dbReference type="SAM" id="SignalP"/>
    </source>
</evidence>
<evidence type="ECO:0000313" key="3">
    <source>
        <dbReference type="Proteomes" id="UP000450676"/>
    </source>
</evidence>
<reference evidence="2 3" key="1">
    <citation type="submission" date="2019-12" db="EMBL/GenBank/DDBJ databases">
        <title>Novel species isolated from a subtropical stream in China.</title>
        <authorList>
            <person name="Lu H."/>
        </authorList>
    </citation>
    <scope>NUCLEOTIDE SEQUENCE [LARGE SCALE GENOMIC DNA]</scope>
    <source>
        <strain evidence="2 3">FT127W</strain>
    </source>
</reference>
<keyword evidence="3" id="KW-1185">Reference proteome</keyword>
<sequence>MRVYFGAAVCAALWLGMPGAYADPQADSVQIKAPQTMRLAPGEFDEYASSYLLSNGQRIAFSQRGQRYFVRLDGEPRMEILPRAQGVFTTFSGARMEFGDRGNAITIRNYERLVTSVALPADTVMMASR</sequence>
<dbReference type="RefSeq" id="WP_161072857.1">
    <property type="nucleotide sequence ID" value="NZ_CP086370.1"/>
</dbReference>
<dbReference type="AlphaFoldDB" id="A0A7X4KN54"/>
<dbReference type="EMBL" id="WWCU01000014">
    <property type="protein sequence ID" value="MYN08545.1"/>
    <property type="molecule type" value="Genomic_DNA"/>
</dbReference>
<feature type="chain" id="PRO_5031067281" description="Gel scht" evidence="1">
    <location>
        <begin position="23"/>
        <end position="129"/>
    </location>
</feature>
<gene>
    <name evidence="2" type="ORF">GTP77_14480</name>
</gene>